<proteinExistence type="predicted"/>
<evidence type="ECO:0000313" key="10">
    <source>
        <dbReference type="Proteomes" id="UP000317355"/>
    </source>
</evidence>
<keyword evidence="2" id="KW-1003">Cell membrane</keyword>
<reference evidence="9 10" key="1">
    <citation type="submission" date="2019-07" db="EMBL/GenBank/DDBJ databases">
        <title>The pathways for chlorine oxyanion respiration interact through the shared metabolite chlorate.</title>
        <authorList>
            <person name="Barnum T.P."/>
            <person name="Cheng Y."/>
            <person name="Hill K.A."/>
            <person name="Lucas L.N."/>
            <person name="Carlson H.K."/>
            <person name="Coates J.D."/>
        </authorList>
    </citation>
    <scope>NUCLEOTIDE SEQUENCE [LARGE SCALE GENOMIC DNA]</scope>
    <source>
        <strain evidence="9">BK-3</strain>
    </source>
</reference>
<dbReference type="Pfam" id="PF02687">
    <property type="entry name" value="FtsX"/>
    <property type="match status" value="1"/>
</dbReference>
<evidence type="ECO:0000256" key="6">
    <source>
        <dbReference type="SAM" id="Phobius"/>
    </source>
</evidence>
<evidence type="ECO:0000256" key="3">
    <source>
        <dbReference type="ARBA" id="ARBA00022692"/>
    </source>
</evidence>
<keyword evidence="4 6" id="KW-1133">Transmembrane helix</keyword>
<dbReference type="AlphaFoldDB" id="A0A558CRA9"/>
<dbReference type="Proteomes" id="UP000317355">
    <property type="component" value="Unassembled WGS sequence"/>
</dbReference>
<dbReference type="PANTHER" id="PTHR43738">
    <property type="entry name" value="ABC TRANSPORTER, MEMBRANE PROTEIN"/>
    <property type="match status" value="1"/>
</dbReference>
<dbReference type="Pfam" id="PF12704">
    <property type="entry name" value="MacB_PCD"/>
    <property type="match status" value="1"/>
</dbReference>
<comment type="caution">
    <text evidence="9">The sequence shown here is derived from an EMBL/GenBank/DDBJ whole genome shotgun (WGS) entry which is preliminary data.</text>
</comment>
<dbReference type="InterPro" id="IPR003838">
    <property type="entry name" value="ABC3_permease_C"/>
</dbReference>
<evidence type="ECO:0000313" key="9">
    <source>
        <dbReference type="EMBL" id="TVT51319.1"/>
    </source>
</evidence>
<protein>
    <submittedName>
        <fullName evidence="9">ABC transporter permease</fullName>
    </submittedName>
</protein>
<keyword evidence="5 6" id="KW-0472">Membrane</keyword>
<dbReference type="InterPro" id="IPR051125">
    <property type="entry name" value="ABC-4/HrtB_transporter"/>
</dbReference>
<feature type="domain" description="ABC3 transporter permease C-terminal" evidence="7">
    <location>
        <begin position="292"/>
        <end position="410"/>
    </location>
</feature>
<evidence type="ECO:0000259" key="7">
    <source>
        <dbReference type="Pfam" id="PF02687"/>
    </source>
</evidence>
<name>A0A558CRA9_9GAMM</name>
<evidence type="ECO:0000256" key="2">
    <source>
        <dbReference type="ARBA" id="ARBA00022475"/>
    </source>
</evidence>
<dbReference type="EMBL" id="VMRY01000097">
    <property type="protein sequence ID" value="TVT51319.1"/>
    <property type="molecule type" value="Genomic_DNA"/>
</dbReference>
<feature type="transmembrane region" description="Helical" evidence="6">
    <location>
        <begin position="289"/>
        <end position="313"/>
    </location>
</feature>
<organism evidence="9 10">
    <name type="scientific">Sedimenticola thiotaurini</name>
    <dbReference type="NCBI Taxonomy" id="1543721"/>
    <lineage>
        <taxon>Bacteria</taxon>
        <taxon>Pseudomonadati</taxon>
        <taxon>Pseudomonadota</taxon>
        <taxon>Gammaproteobacteria</taxon>
        <taxon>Chromatiales</taxon>
        <taxon>Sedimenticolaceae</taxon>
        <taxon>Sedimenticola</taxon>
    </lineage>
</organism>
<feature type="transmembrane region" description="Helical" evidence="6">
    <location>
        <begin position="333"/>
        <end position="358"/>
    </location>
</feature>
<dbReference type="InterPro" id="IPR025857">
    <property type="entry name" value="MacB_PCD"/>
</dbReference>
<accession>A0A558CRA9</accession>
<dbReference type="GO" id="GO:0005886">
    <property type="term" value="C:plasma membrane"/>
    <property type="evidence" value="ECO:0007669"/>
    <property type="project" value="UniProtKB-SubCell"/>
</dbReference>
<comment type="subcellular location">
    <subcellularLocation>
        <location evidence="1">Cell membrane</location>
        <topology evidence="1">Multi-pass membrane protein</topology>
    </subcellularLocation>
</comment>
<feature type="transmembrane region" description="Helical" evidence="6">
    <location>
        <begin position="385"/>
        <end position="407"/>
    </location>
</feature>
<evidence type="ECO:0000256" key="1">
    <source>
        <dbReference type="ARBA" id="ARBA00004651"/>
    </source>
</evidence>
<feature type="domain" description="MacB-like periplasmic core" evidence="8">
    <location>
        <begin position="19"/>
        <end position="206"/>
    </location>
</feature>
<evidence type="ECO:0000256" key="5">
    <source>
        <dbReference type="ARBA" id="ARBA00023136"/>
    </source>
</evidence>
<evidence type="ECO:0000256" key="4">
    <source>
        <dbReference type="ARBA" id="ARBA00022989"/>
    </source>
</evidence>
<gene>
    <name evidence="9" type="ORF">FHK82_16095</name>
</gene>
<dbReference type="PANTHER" id="PTHR43738:SF2">
    <property type="entry name" value="ABC TRANSPORTER PERMEASE"/>
    <property type="match status" value="1"/>
</dbReference>
<sequence>MHILVLAFKSMMNRKFTIALTIFSIALSIMLLLGVERLRNDARESFANTISGTDLIVGARSGSVQLLLYAVFRIGNPTNNVSWESYQDIKRQRLVAWTVPLSLGDSHHGFRVLGTNLDYFRHYRFGGGEALQFATGVPFADVYDAVIGADVAKNLNYQLGQEIVLAHGTGEVSFMQHADKPFRIVGILRKTGTPVDRTVHVSLEGIEAIHVGWESGAPRPGLSIDAEQTRQMNLQPKSITAALVGLKSRLAAFRVQRFINEYPEEPLLAALPGVALQELWDTMAIAQRALLAISILVVLVGISGMATAILTSLNERRREMAVLRSVGARPWHIFVLFVGEAGVVMTLASLTGIAALYVTQLIARPIIQSQLGLFLPIHPPSTHELMLIGAAVSAGLLVGLIPAYRAYRYSLADGMTIRL</sequence>
<keyword evidence="3 6" id="KW-0812">Transmembrane</keyword>
<evidence type="ECO:0000259" key="8">
    <source>
        <dbReference type="Pfam" id="PF12704"/>
    </source>
</evidence>